<evidence type="ECO:0000256" key="6">
    <source>
        <dbReference type="SAM" id="Phobius"/>
    </source>
</evidence>
<evidence type="ECO:0000256" key="3">
    <source>
        <dbReference type="ARBA" id="ARBA00022692"/>
    </source>
</evidence>
<feature type="transmembrane region" description="Helical" evidence="6">
    <location>
        <begin position="299"/>
        <end position="317"/>
    </location>
</feature>
<evidence type="ECO:0000256" key="4">
    <source>
        <dbReference type="ARBA" id="ARBA00022989"/>
    </source>
</evidence>
<dbReference type="PANTHER" id="PTHR10010:SF46">
    <property type="entry name" value="SODIUM-DEPENDENT PHOSPHATE TRANSPORT PROTEIN 2B"/>
    <property type="match status" value="1"/>
</dbReference>
<dbReference type="InterPro" id="IPR003841">
    <property type="entry name" value="Na/Pi_transpt"/>
</dbReference>
<dbReference type="GO" id="GO:0005436">
    <property type="term" value="F:sodium:phosphate symporter activity"/>
    <property type="evidence" value="ECO:0007669"/>
    <property type="project" value="InterPro"/>
</dbReference>
<proteinExistence type="predicted"/>
<evidence type="ECO:0000313" key="8">
    <source>
        <dbReference type="Proteomes" id="UP000253090"/>
    </source>
</evidence>
<evidence type="ECO:0000256" key="2">
    <source>
        <dbReference type="ARBA" id="ARBA00022475"/>
    </source>
</evidence>
<organism evidence="7 8">
    <name type="scientific">Fontibacillus phaseoli</name>
    <dbReference type="NCBI Taxonomy" id="1416533"/>
    <lineage>
        <taxon>Bacteria</taxon>
        <taxon>Bacillati</taxon>
        <taxon>Bacillota</taxon>
        <taxon>Bacilli</taxon>
        <taxon>Bacillales</taxon>
        <taxon>Paenibacillaceae</taxon>
        <taxon>Fontibacillus</taxon>
    </lineage>
</organism>
<keyword evidence="2" id="KW-1003">Cell membrane</keyword>
<dbReference type="GO" id="GO:0005886">
    <property type="term" value="C:plasma membrane"/>
    <property type="evidence" value="ECO:0007669"/>
    <property type="project" value="UniProtKB-SubCell"/>
</dbReference>
<feature type="transmembrane region" description="Helical" evidence="6">
    <location>
        <begin position="139"/>
        <end position="163"/>
    </location>
</feature>
<dbReference type="PANTHER" id="PTHR10010">
    <property type="entry name" value="SOLUTE CARRIER FAMILY 34 SODIUM PHOSPHATE , MEMBER 2-RELATED"/>
    <property type="match status" value="1"/>
</dbReference>
<feature type="transmembrane region" description="Helical" evidence="6">
    <location>
        <begin position="190"/>
        <end position="213"/>
    </location>
</feature>
<dbReference type="Pfam" id="PF02690">
    <property type="entry name" value="Na_Pi_cotrans"/>
    <property type="match status" value="2"/>
</dbReference>
<dbReference type="EMBL" id="QPJW01000001">
    <property type="protein sequence ID" value="RCX22758.1"/>
    <property type="molecule type" value="Genomic_DNA"/>
</dbReference>
<name>A0A369BQ29_9BACL</name>
<dbReference type="Proteomes" id="UP000253090">
    <property type="component" value="Unassembled WGS sequence"/>
</dbReference>
<comment type="subcellular location">
    <subcellularLocation>
        <location evidence="1">Cell membrane</location>
        <topology evidence="1">Multi-pass membrane protein</topology>
    </subcellularLocation>
</comment>
<evidence type="ECO:0000256" key="5">
    <source>
        <dbReference type="ARBA" id="ARBA00023136"/>
    </source>
</evidence>
<keyword evidence="5 6" id="KW-0472">Membrane</keyword>
<feature type="transmembrane region" description="Helical" evidence="6">
    <location>
        <begin position="109"/>
        <end position="127"/>
    </location>
</feature>
<dbReference type="AlphaFoldDB" id="A0A369BQ29"/>
<reference evidence="7 8" key="1">
    <citation type="submission" date="2018-07" db="EMBL/GenBank/DDBJ databases">
        <title>Genomic Encyclopedia of Type Strains, Phase III (KMG-III): the genomes of soil and plant-associated and newly described type strains.</title>
        <authorList>
            <person name="Whitman W."/>
        </authorList>
    </citation>
    <scope>NUCLEOTIDE SEQUENCE [LARGE SCALE GENOMIC DNA]</scope>
    <source>
        <strain evidence="7 8">CECT 8333</strain>
    </source>
</reference>
<keyword evidence="3 6" id="KW-0812">Transmembrane</keyword>
<sequence length="340" mass="35507">MIHDILVPVTFGLALFLFGMKLMEASLHAWAGPKLIRVLHATTRTPWTGLVSSTVISAALQSSTAVTVMTIGLVNAGLLSYARTLGVILGGNIGTCLTTELIALDISSIGVPLLIISLLFWAAAVTAQEMIPGRRNSKWFSLLTPVQFGSFATAGFSLIIIAIRWMQSIGPGLKAYGIIDWLLDHAGDSLLWGAVAGAILTALVHSSAATIAMTMGLVATGALPVHLGIAVVIGSNVGTCVTALIASIGGTRAGVFVAWSHVALNVIGAALFLPLTSQLGTVSAWLSSDLSSQIAHAQSIFNIVCSLLALPLCYLPVWSRLERPPVTTTGPAAYMRSRKS</sequence>
<feature type="transmembrane region" description="Helical" evidence="6">
    <location>
        <begin position="53"/>
        <end position="78"/>
    </location>
</feature>
<comment type="caution">
    <text evidence="7">The sequence shown here is derived from an EMBL/GenBank/DDBJ whole genome shotgun (WGS) entry which is preliminary data.</text>
</comment>
<keyword evidence="4 6" id="KW-1133">Transmembrane helix</keyword>
<dbReference type="RefSeq" id="WP_114494712.1">
    <property type="nucleotide sequence ID" value="NZ_QPJW01000001.1"/>
</dbReference>
<evidence type="ECO:0000256" key="1">
    <source>
        <dbReference type="ARBA" id="ARBA00004651"/>
    </source>
</evidence>
<dbReference type="OrthoDB" id="9763003at2"/>
<feature type="transmembrane region" description="Helical" evidence="6">
    <location>
        <begin position="225"/>
        <end position="250"/>
    </location>
</feature>
<accession>A0A369BQ29</accession>
<keyword evidence="8" id="KW-1185">Reference proteome</keyword>
<evidence type="ECO:0000313" key="7">
    <source>
        <dbReference type="EMBL" id="RCX22758.1"/>
    </source>
</evidence>
<gene>
    <name evidence="7" type="ORF">DFP94_101341</name>
</gene>
<dbReference type="GO" id="GO:0044341">
    <property type="term" value="P:sodium-dependent phosphate transport"/>
    <property type="evidence" value="ECO:0007669"/>
    <property type="project" value="InterPro"/>
</dbReference>
<dbReference type="NCBIfam" id="NF037997">
    <property type="entry name" value="Na_Pi_symport"/>
    <property type="match status" value="1"/>
</dbReference>
<feature type="transmembrane region" description="Helical" evidence="6">
    <location>
        <begin position="262"/>
        <end position="287"/>
    </location>
</feature>
<protein>
    <submittedName>
        <fullName evidence="7">Phosphate:Na+ symporter</fullName>
    </submittedName>
</protein>